<evidence type="ECO:0000256" key="6">
    <source>
        <dbReference type="SAM" id="MobiDB-lite"/>
    </source>
</evidence>
<keyword evidence="1" id="KW-0479">Metal-binding</keyword>
<evidence type="ECO:0000313" key="9">
    <source>
        <dbReference type="EMBL" id="KAF9448619.1"/>
    </source>
</evidence>
<dbReference type="InterPro" id="IPR036869">
    <property type="entry name" value="J_dom_sf"/>
</dbReference>
<sequence length="572" mass="65382">MGARESRAAHDRADDADAPVDYYQLLEVEETATQDEIKRSFRRLALLHHPDKNHENIEEATKKFAEIQQAYEVLSDEQERAWYDSHKASLAPEPDAETVFEDVKRGAPPSRARDRGLTERHLERFFDPTIWLNFGDGPDGFFTIYRNLFTRLQSEEAFIDGSSEYPSFGYSTWTWSPQDKDAEAAKHFYTIWLNFSTEKDFAWSDKWNLSEAPDRRVRRLMEKENKKARDDSRKGYNETVRLDPLPKALVKFIRKRDPRYKAHLAQQAEASQSKPAINGPKQDAAAALRRAQASENYVDQDWQKVDTRHLHIDLEWAVAEGANEEEWECVVCNKTFRSEAAWDSHERSKKHLKEVERMEREMRKENEALGLEVEEVEEAELVEEAGVVTADVGTLEDTPEPPLSPTPSSKSQTNIPETPEDLSELPTRDASAEPEQTRAKKPKKKDGGAKATLAPLSKTERRALRRNQQVPSDGENGPEPNGVVHPEEMREKREALAPEQELSKRDKRRVKQAKKTESTASKEACLPQIRCNVCNENFESKTKLFSHINETGHALAAPAMGAQKPRQKGKKK</sequence>
<dbReference type="InterPro" id="IPR054076">
    <property type="entry name" value="ZUO1-like_ZHD"/>
</dbReference>
<feature type="domain" description="C2H2-type" evidence="8">
    <location>
        <begin position="529"/>
        <end position="558"/>
    </location>
</feature>
<evidence type="ECO:0000256" key="5">
    <source>
        <dbReference type="SAM" id="Coils"/>
    </source>
</evidence>
<dbReference type="InterPro" id="IPR013087">
    <property type="entry name" value="Znf_C2H2_type"/>
</dbReference>
<accession>A0A9P5XE34</accession>
<evidence type="ECO:0000256" key="4">
    <source>
        <dbReference type="PROSITE-ProRule" id="PRU00042"/>
    </source>
</evidence>
<evidence type="ECO:0000259" key="7">
    <source>
        <dbReference type="PROSITE" id="PS50076"/>
    </source>
</evidence>
<dbReference type="SUPFAM" id="SSF46565">
    <property type="entry name" value="Chaperone J-domain"/>
    <property type="match status" value="1"/>
</dbReference>
<dbReference type="CDD" id="cd06257">
    <property type="entry name" value="DnaJ"/>
    <property type="match status" value="1"/>
</dbReference>
<evidence type="ECO:0000259" key="8">
    <source>
        <dbReference type="PROSITE" id="PS50157"/>
    </source>
</evidence>
<feature type="domain" description="J" evidence="7">
    <location>
        <begin position="21"/>
        <end position="87"/>
    </location>
</feature>
<dbReference type="PROSITE" id="PS50076">
    <property type="entry name" value="DNAJ_2"/>
    <property type="match status" value="1"/>
</dbReference>
<feature type="coiled-coil region" evidence="5">
    <location>
        <begin position="345"/>
        <end position="379"/>
    </location>
</feature>
<dbReference type="PANTHER" id="PTHR44029">
    <property type="entry name" value="DNAJ HOMOLOG SUBFAMILY C MEMBER 21"/>
    <property type="match status" value="1"/>
</dbReference>
<keyword evidence="10" id="KW-1185">Reference proteome</keyword>
<dbReference type="PROSITE" id="PS00028">
    <property type="entry name" value="ZINC_FINGER_C2H2_1"/>
    <property type="match status" value="2"/>
</dbReference>
<dbReference type="PROSITE" id="PS50157">
    <property type="entry name" value="ZINC_FINGER_C2H2_2"/>
    <property type="match status" value="2"/>
</dbReference>
<feature type="region of interest" description="Disordered" evidence="6">
    <location>
        <begin position="386"/>
        <end position="524"/>
    </location>
</feature>
<comment type="caution">
    <text evidence="9">The sequence shown here is derived from an EMBL/GenBank/DDBJ whole genome shotgun (WGS) entry which is preliminary data.</text>
</comment>
<dbReference type="PANTHER" id="PTHR44029:SF1">
    <property type="entry name" value="DNAJ HOMOLOG SUBFAMILY C MEMBER 21"/>
    <property type="match status" value="1"/>
</dbReference>
<keyword evidence="3" id="KW-0862">Zinc</keyword>
<dbReference type="InterPro" id="IPR018253">
    <property type="entry name" value="DnaJ_domain_CS"/>
</dbReference>
<proteinExistence type="predicted"/>
<evidence type="ECO:0000313" key="10">
    <source>
        <dbReference type="Proteomes" id="UP000807342"/>
    </source>
</evidence>
<dbReference type="PRINTS" id="PR00625">
    <property type="entry name" value="JDOMAIN"/>
</dbReference>
<gene>
    <name evidence="9" type="ORF">P691DRAFT_780707</name>
</gene>
<reference evidence="9" key="1">
    <citation type="submission" date="2020-11" db="EMBL/GenBank/DDBJ databases">
        <authorList>
            <consortium name="DOE Joint Genome Institute"/>
            <person name="Ahrendt S."/>
            <person name="Riley R."/>
            <person name="Andreopoulos W."/>
            <person name="Labutti K."/>
            <person name="Pangilinan J."/>
            <person name="Ruiz-Duenas F.J."/>
            <person name="Barrasa J.M."/>
            <person name="Sanchez-Garcia M."/>
            <person name="Camarero S."/>
            <person name="Miyauchi S."/>
            <person name="Serrano A."/>
            <person name="Linde D."/>
            <person name="Babiker R."/>
            <person name="Drula E."/>
            <person name="Ayuso-Fernandez I."/>
            <person name="Pacheco R."/>
            <person name="Padilla G."/>
            <person name="Ferreira P."/>
            <person name="Barriuso J."/>
            <person name="Kellner H."/>
            <person name="Castanera R."/>
            <person name="Alfaro M."/>
            <person name="Ramirez L."/>
            <person name="Pisabarro A.G."/>
            <person name="Kuo A."/>
            <person name="Tritt A."/>
            <person name="Lipzen A."/>
            <person name="He G."/>
            <person name="Yan M."/>
            <person name="Ng V."/>
            <person name="Cullen D."/>
            <person name="Martin F."/>
            <person name="Rosso M.-N."/>
            <person name="Henrissat B."/>
            <person name="Hibbett D."/>
            <person name="Martinez A.T."/>
            <person name="Grigoriev I.V."/>
        </authorList>
    </citation>
    <scope>NUCLEOTIDE SEQUENCE</scope>
    <source>
        <strain evidence="9">MF-IS2</strain>
    </source>
</reference>
<dbReference type="Gene3D" id="3.30.160.60">
    <property type="entry name" value="Classic Zinc Finger"/>
    <property type="match status" value="1"/>
</dbReference>
<dbReference type="GO" id="GO:0003676">
    <property type="term" value="F:nucleic acid binding"/>
    <property type="evidence" value="ECO:0007669"/>
    <property type="project" value="InterPro"/>
</dbReference>
<evidence type="ECO:0000256" key="2">
    <source>
        <dbReference type="ARBA" id="ARBA00022771"/>
    </source>
</evidence>
<dbReference type="GO" id="GO:0005737">
    <property type="term" value="C:cytoplasm"/>
    <property type="evidence" value="ECO:0007669"/>
    <property type="project" value="TreeGrafter"/>
</dbReference>
<dbReference type="SUPFAM" id="SSF57667">
    <property type="entry name" value="beta-beta-alpha zinc fingers"/>
    <property type="match status" value="1"/>
</dbReference>
<keyword evidence="5" id="KW-0175">Coiled coil</keyword>
<protein>
    <submittedName>
        <fullName evidence="9">DnaJ-domain-containing protein</fullName>
    </submittedName>
</protein>
<dbReference type="SMART" id="SM00355">
    <property type="entry name" value="ZnF_C2H2"/>
    <property type="match status" value="2"/>
</dbReference>
<feature type="domain" description="C2H2-type" evidence="8">
    <location>
        <begin position="327"/>
        <end position="356"/>
    </location>
</feature>
<evidence type="ECO:0000256" key="1">
    <source>
        <dbReference type="ARBA" id="ARBA00022723"/>
    </source>
</evidence>
<dbReference type="InterPro" id="IPR036236">
    <property type="entry name" value="Znf_C2H2_sf"/>
</dbReference>
<dbReference type="Proteomes" id="UP000807342">
    <property type="component" value="Unassembled WGS sequence"/>
</dbReference>
<dbReference type="OrthoDB" id="5894at2759"/>
<name>A0A9P5XE34_9AGAR</name>
<evidence type="ECO:0000256" key="3">
    <source>
        <dbReference type="ARBA" id="ARBA00022833"/>
    </source>
</evidence>
<dbReference type="SMART" id="SM00451">
    <property type="entry name" value="ZnF_U1"/>
    <property type="match status" value="1"/>
</dbReference>
<dbReference type="EMBL" id="MU151155">
    <property type="protein sequence ID" value="KAF9448619.1"/>
    <property type="molecule type" value="Genomic_DNA"/>
</dbReference>
<dbReference type="PROSITE" id="PS00636">
    <property type="entry name" value="DNAJ_1"/>
    <property type="match status" value="1"/>
</dbReference>
<organism evidence="9 10">
    <name type="scientific">Macrolepiota fuliginosa MF-IS2</name>
    <dbReference type="NCBI Taxonomy" id="1400762"/>
    <lineage>
        <taxon>Eukaryota</taxon>
        <taxon>Fungi</taxon>
        <taxon>Dikarya</taxon>
        <taxon>Basidiomycota</taxon>
        <taxon>Agaricomycotina</taxon>
        <taxon>Agaricomycetes</taxon>
        <taxon>Agaricomycetidae</taxon>
        <taxon>Agaricales</taxon>
        <taxon>Agaricineae</taxon>
        <taxon>Agaricaceae</taxon>
        <taxon>Macrolepiota</taxon>
    </lineage>
</organism>
<dbReference type="Pfam" id="PF12171">
    <property type="entry name" value="zf-C2H2_jaz"/>
    <property type="match status" value="1"/>
</dbReference>
<dbReference type="Pfam" id="PF21884">
    <property type="entry name" value="ZUO1-like_ZHD"/>
    <property type="match status" value="1"/>
</dbReference>
<dbReference type="Pfam" id="PF00226">
    <property type="entry name" value="DnaJ"/>
    <property type="match status" value="1"/>
</dbReference>
<dbReference type="SMART" id="SM00271">
    <property type="entry name" value="DnaJ"/>
    <property type="match status" value="1"/>
</dbReference>
<keyword evidence="2 4" id="KW-0863">Zinc-finger</keyword>
<dbReference type="InterPro" id="IPR022755">
    <property type="entry name" value="Znf_C2H2_jaz"/>
</dbReference>
<feature type="compositionally biased region" description="Basic and acidic residues" evidence="6">
    <location>
        <begin position="485"/>
        <end position="504"/>
    </location>
</feature>
<dbReference type="GO" id="GO:0008270">
    <property type="term" value="F:zinc ion binding"/>
    <property type="evidence" value="ECO:0007669"/>
    <property type="project" value="UniProtKB-KW"/>
</dbReference>
<dbReference type="Gene3D" id="1.10.287.110">
    <property type="entry name" value="DnaJ domain"/>
    <property type="match status" value="1"/>
</dbReference>
<dbReference type="InterPro" id="IPR003604">
    <property type="entry name" value="Matrin/U1-like-C_Znf_C2H2"/>
</dbReference>
<feature type="compositionally biased region" description="Basic and acidic residues" evidence="6">
    <location>
        <begin position="426"/>
        <end position="438"/>
    </location>
</feature>
<dbReference type="AlphaFoldDB" id="A0A9P5XE34"/>
<dbReference type="InterPro" id="IPR001623">
    <property type="entry name" value="DnaJ_domain"/>
</dbReference>
<dbReference type="InterPro" id="IPR051964">
    <property type="entry name" value="Chaperone_stress_response"/>
</dbReference>